<dbReference type="SUPFAM" id="SSF89796">
    <property type="entry name" value="CoA-transferase family III (CaiB/BaiF)"/>
    <property type="match status" value="1"/>
</dbReference>
<dbReference type="InterPro" id="IPR023606">
    <property type="entry name" value="CoA-Trfase_III_dom_1_sf"/>
</dbReference>
<accession>A0ABT3NRE9</accession>
<organism evidence="3 4">
    <name type="scientific">Sabulicella glaciei</name>
    <dbReference type="NCBI Taxonomy" id="2984948"/>
    <lineage>
        <taxon>Bacteria</taxon>
        <taxon>Pseudomonadati</taxon>
        <taxon>Pseudomonadota</taxon>
        <taxon>Alphaproteobacteria</taxon>
        <taxon>Acetobacterales</taxon>
        <taxon>Acetobacteraceae</taxon>
        <taxon>Sabulicella</taxon>
    </lineage>
</organism>
<dbReference type="Pfam" id="PF02515">
    <property type="entry name" value="CoA_transf_3"/>
    <property type="match status" value="1"/>
</dbReference>
<dbReference type="Gene3D" id="3.40.50.10540">
    <property type="entry name" value="Crotonobetainyl-coa:carnitine coa-transferase, domain 1"/>
    <property type="match status" value="1"/>
</dbReference>
<protein>
    <submittedName>
        <fullName evidence="3">CoA transferase</fullName>
    </submittedName>
</protein>
<dbReference type="RefSeq" id="WP_301588026.1">
    <property type="nucleotide sequence ID" value="NZ_JAPFQI010000001.1"/>
</dbReference>
<dbReference type="Gene3D" id="3.30.1540.10">
    <property type="entry name" value="formyl-coa transferase, domain 3"/>
    <property type="match status" value="1"/>
</dbReference>
<proteinExistence type="predicted"/>
<sequence length="376" mass="40790">MSGPLAGIRVLDLTTVLLGPYATQILAEYGAEVIKLEPPEGDVVRQIGPERHAGMGAMFLTLNRGKKGVMLDLKRPEAREEARRLAASVDVVVTNIRPAAMRRLGMDAATLRASNKALVYCGIVGFGQSGPYAARPAYDDLIQGIAGIPMLARRQSGEARYAPLALADRVTGLHALSAILAALVERGRTGKGQEIEVPMFETMASFVLGDHLGGLVFDPPMDGGGYARLLSPDRKPYATRDGFICAMVYSDGQWRRFFAAIGEEERFAQDPRMANHAARTRNIDAIYAELAAIFATRTTAEWLALLEAADVPCAPAHTLESLRADPHLVAVGFFTEEEHPTEGRLTRMAPPVRFGNHDRNIPRPAPRLGEDNDAEP</sequence>
<dbReference type="InterPro" id="IPR050483">
    <property type="entry name" value="CoA-transferase_III_domain"/>
</dbReference>
<dbReference type="PANTHER" id="PTHR48207:SF4">
    <property type="entry name" value="BLL6097 PROTEIN"/>
    <property type="match status" value="1"/>
</dbReference>
<keyword evidence="1 3" id="KW-0808">Transferase</keyword>
<name>A0ABT3NRE9_9PROT</name>
<evidence type="ECO:0000313" key="3">
    <source>
        <dbReference type="EMBL" id="MCW8084428.1"/>
    </source>
</evidence>
<dbReference type="EMBL" id="JAPFQI010000001">
    <property type="protein sequence ID" value="MCW8084428.1"/>
    <property type="molecule type" value="Genomic_DNA"/>
</dbReference>
<feature type="region of interest" description="Disordered" evidence="2">
    <location>
        <begin position="341"/>
        <end position="376"/>
    </location>
</feature>
<dbReference type="GO" id="GO:0016740">
    <property type="term" value="F:transferase activity"/>
    <property type="evidence" value="ECO:0007669"/>
    <property type="project" value="UniProtKB-KW"/>
</dbReference>
<dbReference type="PANTHER" id="PTHR48207">
    <property type="entry name" value="SUCCINATE--HYDROXYMETHYLGLUTARATE COA-TRANSFERASE"/>
    <property type="match status" value="1"/>
</dbReference>
<keyword evidence="4" id="KW-1185">Reference proteome</keyword>
<dbReference type="InterPro" id="IPR003673">
    <property type="entry name" value="CoA-Trfase_fam_III"/>
</dbReference>
<gene>
    <name evidence="3" type="ORF">OF850_02200</name>
</gene>
<comment type="caution">
    <text evidence="3">The sequence shown here is derived from an EMBL/GenBank/DDBJ whole genome shotgun (WGS) entry which is preliminary data.</text>
</comment>
<evidence type="ECO:0000256" key="2">
    <source>
        <dbReference type="SAM" id="MobiDB-lite"/>
    </source>
</evidence>
<dbReference type="Proteomes" id="UP001526430">
    <property type="component" value="Unassembled WGS sequence"/>
</dbReference>
<reference evidence="3 4" key="1">
    <citation type="submission" date="2022-10" db="EMBL/GenBank/DDBJ databases">
        <title>Roseococcus glaciei nov., sp. nov., isolated from glacier.</title>
        <authorList>
            <person name="Liu Q."/>
            <person name="Xin Y.-H."/>
        </authorList>
    </citation>
    <scope>NUCLEOTIDE SEQUENCE [LARGE SCALE GENOMIC DNA]</scope>
    <source>
        <strain evidence="3 4">MDT2-1-1</strain>
    </source>
</reference>
<evidence type="ECO:0000256" key="1">
    <source>
        <dbReference type="ARBA" id="ARBA00022679"/>
    </source>
</evidence>
<evidence type="ECO:0000313" key="4">
    <source>
        <dbReference type="Proteomes" id="UP001526430"/>
    </source>
</evidence>
<dbReference type="InterPro" id="IPR044855">
    <property type="entry name" value="CoA-Trfase_III_dom3_sf"/>
</dbReference>